<comment type="caution">
    <text evidence="1">The sequence shown here is derived from an EMBL/GenBank/DDBJ whole genome shotgun (WGS) entry which is preliminary data.</text>
</comment>
<evidence type="ECO:0000313" key="1">
    <source>
        <dbReference type="EMBL" id="KKK85414.1"/>
    </source>
</evidence>
<dbReference type="EMBL" id="LAZR01051321">
    <property type="protein sequence ID" value="KKK85414.1"/>
    <property type="molecule type" value="Genomic_DNA"/>
</dbReference>
<name>A0A0F9B462_9ZZZZ</name>
<dbReference type="AlphaFoldDB" id="A0A0F9B462"/>
<organism evidence="1">
    <name type="scientific">marine sediment metagenome</name>
    <dbReference type="NCBI Taxonomy" id="412755"/>
    <lineage>
        <taxon>unclassified sequences</taxon>
        <taxon>metagenomes</taxon>
        <taxon>ecological metagenomes</taxon>
    </lineage>
</organism>
<gene>
    <name evidence="1" type="ORF">LCGC14_2773540</name>
</gene>
<sequence>MVVETVPKDILDLLSSANLAKAATISYGAVSVGDTATVILVEQSTRTGLIIVNNSTQTVYLGGDAVSTANGLPLVEGASYGNQDWVGAIYGIVAAGTSDVRVEDFY</sequence>
<protein>
    <submittedName>
        <fullName evidence="1">Uncharacterized protein</fullName>
    </submittedName>
</protein>
<accession>A0A0F9B462</accession>
<proteinExistence type="predicted"/>
<reference evidence="1" key="1">
    <citation type="journal article" date="2015" name="Nature">
        <title>Complex archaea that bridge the gap between prokaryotes and eukaryotes.</title>
        <authorList>
            <person name="Spang A."/>
            <person name="Saw J.H."/>
            <person name="Jorgensen S.L."/>
            <person name="Zaremba-Niedzwiedzka K."/>
            <person name="Martijn J."/>
            <person name="Lind A.E."/>
            <person name="van Eijk R."/>
            <person name="Schleper C."/>
            <person name="Guy L."/>
            <person name="Ettema T.J."/>
        </authorList>
    </citation>
    <scope>NUCLEOTIDE SEQUENCE</scope>
</reference>